<proteinExistence type="predicted"/>
<evidence type="ECO:0000256" key="1">
    <source>
        <dbReference type="SAM" id="MobiDB-lite"/>
    </source>
</evidence>
<name>A0AAF6BFV3_MARPO</name>
<protein>
    <submittedName>
        <fullName evidence="2">Uncharacterized protein</fullName>
    </submittedName>
</protein>
<dbReference type="Proteomes" id="UP001162541">
    <property type="component" value="Chromosome 5"/>
</dbReference>
<evidence type="ECO:0000313" key="3">
    <source>
        <dbReference type="Proteomes" id="UP001162541"/>
    </source>
</evidence>
<evidence type="ECO:0000313" key="2">
    <source>
        <dbReference type="EMBL" id="BBN10887.1"/>
    </source>
</evidence>
<organism evidence="2 3">
    <name type="scientific">Marchantia polymorpha subsp. ruderalis</name>
    <dbReference type="NCBI Taxonomy" id="1480154"/>
    <lineage>
        <taxon>Eukaryota</taxon>
        <taxon>Viridiplantae</taxon>
        <taxon>Streptophyta</taxon>
        <taxon>Embryophyta</taxon>
        <taxon>Marchantiophyta</taxon>
        <taxon>Marchantiopsida</taxon>
        <taxon>Marchantiidae</taxon>
        <taxon>Marchantiales</taxon>
        <taxon>Marchantiaceae</taxon>
        <taxon>Marchantia</taxon>
    </lineage>
</organism>
<accession>A0AAF6BFV3</accession>
<feature type="region of interest" description="Disordered" evidence="1">
    <location>
        <begin position="30"/>
        <end position="117"/>
    </location>
</feature>
<gene>
    <name evidence="2" type="ORF">Mp_5g07270</name>
</gene>
<dbReference type="EMBL" id="AP019870">
    <property type="protein sequence ID" value="BBN10887.1"/>
    <property type="molecule type" value="Genomic_DNA"/>
</dbReference>
<reference evidence="3" key="1">
    <citation type="journal article" date="2020" name="Curr. Biol.">
        <title>Chromatin organization in early land plants reveals an ancestral association between H3K27me3, transposons, and constitutive heterochromatin.</title>
        <authorList>
            <person name="Montgomery S.A."/>
            <person name="Tanizawa Y."/>
            <person name="Galik B."/>
            <person name="Wang N."/>
            <person name="Ito T."/>
            <person name="Mochizuki T."/>
            <person name="Akimcheva S."/>
            <person name="Bowman J.L."/>
            <person name="Cognat V."/>
            <person name="Marechal-Drouard L."/>
            <person name="Ekker H."/>
            <person name="Hong S.F."/>
            <person name="Kohchi T."/>
            <person name="Lin S.S."/>
            <person name="Liu L.D."/>
            <person name="Nakamura Y."/>
            <person name="Valeeva L.R."/>
            <person name="Shakirov E.V."/>
            <person name="Shippen D.E."/>
            <person name="Wei W.L."/>
            <person name="Yagura M."/>
            <person name="Yamaoka S."/>
            <person name="Yamato K.T."/>
            <person name="Liu C."/>
            <person name="Berger F."/>
        </authorList>
    </citation>
    <scope>NUCLEOTIDE SEQUENCE [LARGE SCALE GENOMIC DNA]</scope>
    <source>
        <strain evidence="3">Tak-1</strain>
    </source>
</reference>
<dbReference type="AlphaFoldDB" id="A0AAF6BFV3"/>
<sequence>MYISVGLHRRDLTLLVITGRVRCSAGENTTVSATASYSHNDEHYKKKSTEVHGKDEKHDHEDDHKYRSDADRHVGDHDKDGRHARNRDGKTKQEEGSDCATKWKKGPNPYKPAADVKHQTPAKPVLLLLLHLPLLS</sequence>
<feature type="compositionally biased region" description="Basic and acidic residues" evidence="1">
    <location>
        <begin position="39"/>
        <end position="95"/>
    </location>
</feature>